<dbReference type="Proteomes" id="UP000775872">
    <property type="component" value="Unassembled WGS sequence"/>
</dbReference>
<evidence type="ECO:0000313" key="3">
    <source>
        <dbReference type="EMBL" id="CAH0057844.1"/>
    </source>
</evidence>
<feature type="domain" description="DUF7136" evidence="2">
    <location>
        <begin position="31"/>
        <end position="254"/>
    </location>
</feature>
<dbReference type="InterPro" id="IPR055560">
    <property type="entry name" value="DUF7136"/>
</dbReference>
<evidence type="ECO:0000259" key="2">
    <source>
        <dbReference type="Pfam" id="PF23584"/>
    </source>
</evidence>
<evidence type="ECO:0000256" key="1">
    <source>
        <dbReference type="SAM" id="SignalP"/>
    </source>
</evidence>
<comment type="caution">
    <text evidence="3">The sequence shown here is derived from an EMBL/GenBank/DDBJ whole genome shotgun (WGS) entry which is preliminary data.</text>
</comment>
<dbReference type="OrthoDB" id="4490227at2759"/>
<reference evidence="3 4" key="2">
    <citation type="submission" date="2021-10" db="EMBL/GenBank/DDBJ databases">
        <authorList>
            <person name="Piombo E."/>
        </authorList>
    </citation>
    <scope>NUCLEOTIDE SEQUENCE [LARGE SCALE GENOMIC DNA]</scope>
</reference>
<feature type="chain" id="PRO_5040421658" description="DUF7136 domain-containing protein" evidence="1">
    <location>
        <begin position="31"/>
        <end position="285"/>
    </location>
</feature>
<accession>A0A9N9ZLL8</accession>
<keyword evidence="1" id="KW-0732">Signal</keyword>
<dbReference type="AlphaFoldDB" id="A0A9N9ZLL8"/>
<dbReference type="EMBL" id="CABFOC020000076">
    <property type="protein sequence ID" value="CAH0057844.1"/>
    <property type="molecule type" value="Genomic_DNA"/>
</dbReference>
<gene>
    <name evidence="3" type="ORF">CSOL1703_00018303</name>
</gene>
<evidence type="ECO:0000313" key="4">
    <source>
        <dbReference type="Proteomes" id="UP000775872"/>
    </source>
</evidence>
<protein>
    <recommendedName>
        <fullName evidence="2">DUF7136 domain-containing protein</fullName>
    </recommendedName>
</protein>
<name>A0A9N9ZLL8_9HYPO</name>
<feature type="signal peptide" evidence="1">
    <location>
        <begin position="1"/>
        <end position="30"/>
    </location>
</feature>
<reference evidence="4" key="1">
    <citation type="submission" date="2019-06" db="EMBL/GenBank/DDBJ databases">
        <authorList>
            <person name="Broberg M."/>
        </authorList>
    </citation>
    <scope>NUCLEOTIDE SEQUENCE [LARGE SCALE GENOMIC DNA]</scope>
</reference>
<organism evidence="3 4">
    <name type="scientific">Clonostachys solani</name>
    <dbReference type="NCBI Taxonomy" id="160281"/>
    <lineage>
        <taxon>Eukaryota</taxon>
        <taxon>Fungi</taxon>
        <taxon>Dikarya</taxon>
        <taxon>Ascomycota</taxon>
        <taxon>Pezizomycotina</taxon>
        <taxon>Sordariomycetes</taxon>
        <taxon>Hypocreomycetidae</taxon>
        <taxon>Hypocreales</taxon>
        <taxon>Bionectriaceae</taxon>
        <taxon>Clonostachys</taxon>
    </lineage>
</organism>
<sequence length="285" mass="31774">MLGLTHAFSSQPAFLNWNFILLAFSGTAQAASAISEVDLVFPLNETYAPSRLFPIVFAFQSFNPATVVEPTINTVVTNYHNPNISYSNIWFLGFHMFNRSEPYFFTRPFDQFGTEGTWIISWELDWRNCNMTENPSPDYFINRNVSRGHKTIFTTHKDSSKQVDLFADINNEQACSRSSGATLNIIDTRKVPDQFKSSMHWGGDTCGVASLLSNRADPCRVKMNETVASKIQASMVADDCEQAKIKATEPAVSCPPQETGAAVQRHGIWGGVFFGLVITAVLSRF</sequence>
<proteinExistence type="predicted"/>
<dbReference type="Pfam" id="PF23584">
    <property type="entry name" value="DUF7136"/>
    <property type="match status" value="1"/>
</dbReference>
<keyword evidence="4" id="KW-1185">Reference proteome</keyword>